<dbReference type="InterPro" id="IPR003594">
    <property type="entry name" value="HATPase_dom"/>
</dbReference>
<dbReference type="Pfam" id="PF07694">
    <property type="entry name" value="5TM-5TMR_LYT"/>
    <property type="match status" value="1"/>
</dbReference>
<dbReference type="CDD" id="cd00130">
    <property type="entry name" value="PAS"/>
    <property type="match status" value="2"/>
</dbReference>
<dbReference type="HOGENOM" id="CLU_326181_0_0_9"/>
<evidence type="ECO:0000256" key="2">
    <source>
        <dbReference type="ARBA" id="ARBA00004651"/>
    </source>
</evidence>
<organism evidence="17 18">
    <name type="scientific">Desulfosporosinus orientis (strain ATCC 19365 / DSM 765 / NCIMB 8382 / VKM B-1628 / Singapore I)</name>
    <name type="common">Desulfotomaculum orientis</name>
    <dbReference type="NCBI Taxonomy" id="768706"/>
    <lineage>
        <taxon>Bacteria</taxon>
        <taxon>Bacillati</taxon>
        <taxon>Bacillota</taxon>
        <taxon>Clostridia</taxon>
        <taxon>Eubacteriales</taxon>
        <taxon>Desulfitobacteriaceae</taxon>
        <taxon>Desulfosporosinus</taxon>
    </lineage>
</organism>
<evidence type="ECO:0000259" key="15">
    <source>
        <dbReference type="PROSITE" id="PS50109"/>
    </source>
</evidence>
<dbReference type="PATRIC" id="fig|768706.3.peg.3699"/>
<dbReference type="Gene3D" id="3.30.450.20">
    <property type="entry name" value="PAS domain"/>
    <property type="match status" value="3"/>
</dbReference>
<dbReference type="Pfam" id="PF13426">
    <property type="entry name" value="PAS_9"/>
    <property type="match status" value="1"/>
</dbReference>
<feature type="transmembrane region" description="Helical" evidence="14">
    <location>
        <begin position="53"/>
        <end position="71"/>
    </location>
</feature>
<dbReference type="GO" id="GO:0005886">
    <property type="term" value="C:plasma membrane"/>
    <property type="evidence" value="ECO:0007669"/>
    <property type="project" value="UniProtKB-SubCell"/>
</dbReference>
<keyword evidence="4" id="KW-1003">Cell membrane</keyword>
<feature type="domain" description="PAS" evidence="16">
    <location>
        <begin position="494"/>
        <end position="549"/>
    </location>
</feature>
<dbReference type="InterPro" id="IPR003661">
    <property type="entry name" value="HisK_dim/P_dom"/>
</dbReference>
<dbReference type="Proteomes" id="UP000006346">
    <property type="component" value="Chromosome"/>
</dbReference>
<dbReference type="eggNOG" id="COG3852">
    <property type="taxonomic scope" value="Bacteria"/>
</dbReference>
<evidence type="ECO:0000313" key="18">
    <source>
        <dbReference type="Proteomes" id="UP000006346"/>
    </source>
</evidence>
<dbReference type="InterPro" id="IPR005467">
    <property type="entry name" value="His_kinase_dom"/>
</dbReference>
<dbReference type="SUPFAM" id="SSF55874">
    <property type="entry name" value="ATPase domain of HSP90 chaperone/DNA topoisomerase II/histidine kinase"/>
    <property type="match status" value="1"/>
</dbReference>
<evidence type="ECO:0000256" key="5">
    <source>
        <dbReference type="ARBA" id="ARBA00022553"/>
    </source>
</evidence>
<dbReference type="PROSITE" id="PS50112">
    <property type="entry name" value="PAS"/>
    <property type="match status" value="1"/>
</dbReference>
<keyword evidence="10" id="KW-0067">ATP-binding</keyword>
<keyword evidence="12" id="KW-0902">Two-component regulatory system</keyword>
<dbReference type="InterPro" id="IPR035965">
    <property type="entry name" value="PAS-like_dom_sf"/>
</dbReference>
<evidence type="ECO:0000256" key="12">
    <source>
        <dbReference type="ARBA" id="ARBA00023012"/>
    </source>
</evidence>
<evidence type="ECO:0000256" key="10">
    <source>
        <dbReference type="ARBA" id="ARBA00022840"/>
    </source>
</evidence>
<dbReference type="PROSITE" id="PS50109">
    <property type="entry name" value="HIS_KIN"/>
    <property type="match status" value="1"/>
</dbReference>
<evidence type="ECO:0000256" key="4">
    <source>
        <dbReference type="ARBA" id="ARBA00022475"/>
    </source>
</evidence>
<dbReference type="InterPro" id="IPR004358">
    <property type="entry name" value="Sig_transdc_His_kin-like_C"/>
</dbReference>
<evidence type="ECO:0000256" key="11">
    <source>
        <dbReference type="ARBA" id="ARBA00022989"/>
    </source>
</evidence>
<dbReference type="CDD" id="cd00082">
    <property type="entry name" value="HisKA"/>
    <property type="match status" value="1"/>
</dbReference>
<dbReference type="GO" id="GO:0071555">
    <property type="term" value="P:cell wall organization"/>
    <property type="evidence" value="ECO:0007669"/>
    <property type="project" value="InterPro"/>
</dbReference>
<dbReference type="Pfam" id="PF00989">
    <property type="entry name" value="PAS"/>
    <property type="match status" value="1"/>
</dbReference>
<keyword evidence="6" id="KW-0808">Transferase</keyword>
<feature type="transmembrane region" description="Helical" evidence="14">
    <location>
        <begin position="21"/>
        <end position="47"/>
    </location>
</feature>
<evidence type="ECO:0000256" key="1">
    <source>
        <dbReference type="ARBA" id="ARBA00000085"/>
    </source>
</evidence>
<name>G7WIR7_DESOD</name>
<evidence type="ECO:0000256" key="14">
    <source>
        <dbReference type="SAM" id="Phobius"/>
    </source>
</evidence>
<dbReference type="EC" id="2.7.13.3" evidence="3"/>
<protein>
    <recommendedName>
        <fullName evidence="3">histidine kinase</fullName>
        <ecNumber evidence="3">2.7.13.3</ecNumber>
    </recommendedName>
</protein>
<feature type="transmembrane region" description="Helical" evidence="14">
    <location>
        <begin position="83"/>
        <end position="99"/>
    </location>
</feature>
<keyword evidence="18" id="KW-1185">Reference proteome</keyword>
<keyword evidence="8" id="KW-0547">Nucleotide-binding</keyword>
<dbReference type="Gene3D" id="3.30.565.10">
    <property type="entry name" value="Histidine kinase-like ATPase, C-terminal domain"/>
    <property type="match status" value="1"/>
</dbReference>
<dbReference type="SUPFAM" id="SSF55785">
    <property type="entry name" value="PYP-like sensor domain (PAS domain)"/>
    <property type="match status" value="3"/>
</dbReference>
<evidence type="ECO:0000313" key="17">
    <source>
        <dbReference type="EMBL" id="AET69141.1"/>
    </source>
</evidence>
<proteinExistence type="predicted"/>
<dbReference type="SMART" id="SM00387">
    <property type="entry name" value="HATPase_c"/>
    <property type="match status" value="1"/>
</dbReference>
<sequence length="833" mass="95574">MFIIYQEYILNKGFLYDFRPITMILSGFIGGLETAITAAIISCLYQFIFLGDISFGGILIICAYACLGCFLHHFKSNPFIKKLWLWAFIPGIALTGIVSDTIIDFVAYISFTSLAVVIILGFHFKIQLLLDQRSIYKAIMKSSPLDLIVLNAHGPIYISNHLKSQSHFQQNIERLLPAEELNTLYKDSTTPQHREIPCEDERHISADFFTFQLASNNSACLAIVNDVTERKKELEMLRRAKESFSKAFQLGPLMMSINSRADSRYIDVNQRFLETRGFKHEEVIGKTPPEIGVPESDYNKIVELILTKGSVKNFESSIATQSGPNGTCIISAEEIQIDDQECILFLYYDITEIKRMQTESITQLTERIKLEDELSQNNQLIADIINNMPDAFYVLDNRWRFTFVNKKVEELLLTRANLLNKVFWDINPQARGTLFDIYFHEAKHSDVPITFETPSFLRKKTWYQVAVYPSEIGLSVYYRDISEKKLADEQLLKTQKEMNNILESMTDCFFAINYNWIFTYINRAGEKFFDKSHNELLGKKITEVFNFDDITFIKFQEVMHQKRSVNFEVPYKLFNNQWIEIYAYPTETGLTAYFHDITSRKIAENEISRLDRLNLVGQLAAGIGHEIRNPMTTVRGYLQLLGSKPDYSAQKSTFELMISELDRANSIITEFLSLSQTKQTELELQNLNDILNNLYPLLEADAFTQNKQLCFQLGDLPYLKLNGKEITQLILNLTRNGLEAMQERGCLTVKSYVEYDQAILAIQDEGTGIPPENLKKIGTPFFTTKDKGTGLGLATCYRIAETHNARLDIDTSTSGTTFYLIFPTPVVQKYIID</sequence>
<dbReference type="PANTHER" id="PTHR43065:SF46">
    <property type="entry name" value="C4-DICARBOXYLATE TRANSPORT SENSOR PROTEIN DCTB"/>
    <property type="match status" value="1"/>
</dbReference>
<dbReference type="PANTHER" id="PTHR43065">
    <property type="entry name" value="SENSOR HISTIDINE KINASE"/>
    <property type="match status" value="1"/>
</dbReference>
<dbReference type="Pfam" id="PF00512">
    <property type="entry name" value="HisKA"/>
    <property type="match status" value="1"/>
</dbReference>
<dbReference type="SMART" id="SM00388">
    <property type="entry name" value="HisKA"/>
    <property type="match status" value="1"/>
</dbReference>
<keyword evidence="13 14" id="KW-0472">Membrane</keyword>
<keyword evidence="9" id="KW-0418">Kinase</keyword>
<dbReference type="GO" id="GO:0006355">
    <property type="term" value="P:regulation of DNA-templated transcription"/>
    <property type="evidence" value="ECO:0007669"/>
    <property type="project" value="InterPro"/>
</dbReference>
<dbReference type="PRINTS" id="PR00344">
    <property type="entry name" value="BCTRLSENSOR"/>
</dbReference>
<dbReference type="GO" id="GO:0005524">
    <property type="term" value="F:ATP binding"/>
    <property type="evidence" value="ECO:0007669"/>
    <property type="project" value="UniProtKB-KW"/>
</dbReference>
<evidence type="ECO:0000256" key="7">
    <source>
        <dbReference type="ARBA" id="ARBA00022692"/>
    </source>
</evidence>
<evidence type="ECO:0000256" key="9">
    <source>
        <dbReference type="ARBA" id="ARBA00022777"/>
    </source>
</evidence>
<feature type="transmembrane region" description="Helical" evidence="14">
    <location>
        <begin position="105"/>
        <end position="124"/>
    </location>
</feature>
<dbReference type="KEGG" id="dor:Desor_3663"/>
<keyword evidence="7 14" id="KW-0812">Transmembrane</keyword>
<feature type="domain" description="Histidine kinase" evidence="15">
    <location>
        <begin position="622"/>
        <end position="826"/>
    </location>
</feature>
<dbReference type="AlphaFoldDB" id="G7WIR7"/>
<dbReference type="InterPro" id="IPR011620">
    <property type="entry name" value="Sig_transdc_His_kinase_LytS_TM"/>
</dbReference>
<dbReference type="InterPro" id="IPR036890">
    <property type="entry name" value="HATPase_C_sf"/>
</dbReference>
<dbReference type="SUPFAM" id="SSF47384">
    <property type="entry name" value="Homodimeric domain of signal transducing histidine kinase"/>
    <property type="match status" value="1"/>
</dbReference>
<dbReference type="EMBL" id="CP003108">
    <property type="protein sequence ID" value="AET69141.1"/>
    <property type="molecule type" value="Genomic_DNA"/>
</dbReference>
<dbReference type="Gene3D" id="1.10.287.130">
    <property type="match status" value="1"/>
</dbReference>
<dbReference type="InterPro" id="IPR000014">
    <property type="entry name" value="PAS"/>
</dbReference>
<evidence type="ECO:0000256" key="6">
    <source>
        <dbReference type="ARBA" id="ARBA00022679"/>
    </source>
</evidence>
<accession>G7WIR7</accession>
<comment type="subcellular location">
    <subcellularLocation>
        <location evidence="2">Cell membrane</location>
        <topology evidence="2">Multi-pass membrane protein</topology>
    </subcellularLocation>
</comment>
<dbReference type="STRING" id="768706.Desor_3663"/>
<dbReference type="NCBIfam" id="TIGR00229">
    <property type="entry name" value="sensory_box"/>
    <property type="match status" value="2"/>
</dbReference>
<reference evidence="18" key="1">
    <citation type="submission" date="2011-11" db="EMBL/GenBank/DDBJ databases">
        <title>Complete sequence of Desulfosporosinus orientis DSM 765.</title>
        <authorList>
            <person name="Lucas S."/>
            <person name="Han J."/>
            <person name="Lapidus A."/>
            <person name="Cheng J.-F."/>
            <person name="Goodwin L."/>
            <person name="Pitluck S."/>
            <person name="Peters L."/>
            <person name="Ovchinnikova G."/>
            <person name="Teshima H."/>
            <person name="Detter J.C."/>
            <person name="Han C."/>
            <person name="Tapia R."/>
            <person name="Land M."/>
            <person name="Hauser L."/>
            <person name="Kyrpides N."/>
            <person name="Ivanova N."/>
            <person name="Pagani I."/>
            <person name="Pester M."/>
            <person name="Spring S."/>
            <person name="Ollivier B."/>
            <person name="Rattei T."/>
            <person name="Klenk H.-P."/>
            <person name="Wagner M."/>
            <person name="Loy A."/>
            <person name="Woyke T."/>
        </authorList>
    </citation>
    <scope>NUCLEOTIDE SEQUENCE [LARGE SCALE GENOMIC DNA]</scope>
    <source>
        <strain evidence="18">ATCC 19365 / DSM 765 / NCIMB 8382 / VKM B-1628</strain>
    </source>
</reference>
<dbReference type="Pfam" id="PF08448">
    <property type="entry name" value="PAS_4"/>
    <property type="match status" value="1"/>
</dbReference>
<dbReference type="Pfam" id="PF02518">
    <property type="entry name" value="HATPase_c"/>
    <property type="match status" value="1"/>
</dbReference>
<dbReference type="SMART" id="SM00091">
    <property type="entry name" value="PAS"/>
    <property type="match status" value="3"/>
</dbReference>
<evidence type="ECO:0000256" key="13">
    <source>
        <dbReference type="ARBA" id="ARBA00023136"/>
    </source>
</evidence>
<dbReference type="eggNOG" id="COG2202">
    <property type="taxonomic scope" value="Bacteria"/>
</dbReference>
<evidence type="ECO:0000256" key="3">
    <source>
        <dbReference type="ARBA" id="ARBA00012438"/>
    </source>
</evidence>
<reference evidence="17 18" key="2">
    <citation type="journal article" date="2012" name="J. Bacteriol.">
        <title>Complete genome sequences of Desulfosporosinus orientis DSM765T, Desulfosporosinus youngiae DSM17734T, Desulfosporosinus meridiei DSM13257T, and Desulfosporosinus acidiphilus DSM22704T.</title>
        <authorList>
            <person name="Pester M."/>
            <person name="Brambilla E."/>
            <person name="Alazard D."/>
            <person name="Rattei T."/>
            <person name="Weinmaier T."/>
            <person name="Han J."/>
            <person name="Lucas S."/>
            <person name="Lapidus A."/>
            <person name="Cheng J.F."/>
            <person name="Goodwin L."/>
            <person name="Pitluck S."/>
            <person name="Peters L."/>
            <person name="Ovchinnikova G."/>
            <person name="Teshima H."/>
            <person name="Detter J.C."/>
            <person name="Han C.S."/>
            <person name="Tapia R."/>
            <person name="Land M.L."/>
            <person name="Hauser L."/>
            <person name="Kyrpides N.C."/>
            <person name="Ivanova N.N."/>
            <person name="Pagani I."/>
            <person name="Huntmann M."/>
            <person name="Wei C.L."/>
            <person name="Davenport K.W."/>
            <person name="Daligault H."/>
            <person name="Chain P.S."/>
            <person name="Chen A."/>
            <person name="Mavromatis K."/>
            <person name="Markowitz V."/>
            <person name="Szeto E."/>
            <person name="Mikhailova N."/>
            <person name="Pati A."/>
            <person name="Wagner M."/>
            <person name="Woyke T."/>
            <person name="Ollivier B."/>
            <person name="Klenk H.P."/>
            <person name="Spring S."/>
            <person name="Loy A."/>
        </authorList>
    </citation>
    <scope>NUCLEOTIDE SEQUENCE [LARGE SCALE GENOMIC DNA]</scope>
    <source>
        <strain evidence="18">ATCC 19365 / DSM 765 / NCIMB 8382 / VKM B-1628</strain>
    </source>
</reference>
<dbReference type="InterPro" id="IPR036097">
    <property type="entry name" value="HisK_dim/P_sf"/>
</dbReference>
<dbReference type="InterPro" id="IPR013656">
    <property type="entry name" value="PAS_4"/>
</dbReference>
<keyword evidence="11 14" id="KW-1133">Transmembrane helix</keyword>
<dbReference type="GO" id="GO:0000155">
    <property type="term" value="F:phosphorelay sensor kinase activity"/>
    <property type="evidence" value="ECO:0007669"/>
    <property type="project" value="InterPro"/>
</dbReference>
<gene>
    <name evidence="17" type="ordered locus">Desor_3663</name>
</gene>
<keyword evidence="5" id="KW-0597">Phosphoprotein</keyword>
<dbReference type="InterPro" id="IPR013767">
    <property type="entry name" value="PAS_fold"/>
</dbReference>
<evidence type="ECO:0000256" key="8">
    <source>
        <dbReference type="ARBA" id="ARBA00022741"/>
    </source>
</evidence>
<evidence type="ECO:0000259" key="16">
    <source>
        <dbReference type="PROSITE" id="PS50112"/>
    </source>
</evidence>
<comment type="catalytic activity">
    <reaction evidence="1">
        <text>ATP + protein L-histidine = ADP + protein N-phospho-L-histidine.</text>
        <dbReference type="EC" id="2.7.13.3"/>
    </reaction>
</comment>